<dbReference type="AlphaFoldDB" id="A0A2N0NQ93"/>
<reference evidence="2 3" key="2">
    <citation type="submission" date="2017-09" db="EMBL/GenBank/DDBJ databases">
        <title>Extensive intraspecific genome diversity in a model arbuscular mycorrhizal fungus.</title>
        <authorList>
            <person name="Chen E.C."/>
            <person name="Morin E."/>
            <person name="Beaudet D."/>
            <person name="Noel J."/>
            <person name="Ndikumana S."/>
            <person name="Charron P."/>
            <person name="St-Onge C."/>
            <person name="Giorgi J."/>
            <person name="Grigoriev I.V."/>
            <person name="Roux C."/>
            <person name="Martin F.M."/>
            <person name="Corradi N."/>
        </authorList>
    </citation>
    <scope>NUCLEOTIDE SEQUENCE [LARGE SCALE GENOMIC DNA]</scope>
    <source>
        <strain evidence="2 3">A5</strain>
    </source>
</reference>
<comment type="caution">
    <text evidence="2">The sequence shown here is derived from an EMBL/GenBank/DDBJ whole genome shotgun (WGS) entry which is preliminary data.</text>
</comment>
<dbReference type="Proteomes" id="UP000232722">
    <property type="component" value="Unassembled WGS sequence"/>
</dbReference>
<dbReference type="VEuPathDB" id="FungiDB:FUN_009267"/>
<sequence>HTNKKSKVSSEPYTLQKPAQPTSTEIDKSIIKDAYVLPPGTGDIANTSLTLDVSPKNPQQQIETADASCSTAQSGGSAPTDMEMDQPIDPASTSVQQRTIPVVPVDPILILPNLVIATPADTVKDKSASDKKTHIRRFFRKHVKETCLKVNKDFIHINLTTKMAEISTEVNKEIIEEWPTQNTAKFGRNLTASEVHYYLEFQEYPNTSETGFASIYNVSGWDENEAQKAFAMNNIQYSYGGNGTICKVQNCDFFSGIRVSKEQRNCFSVKVCEFASKELDVGHTSVDFSKSFFKNIFDANEKFHEKTTLCVFAKAYECHCEYIDQNGVKCNGIPKLCEFNQVRGWFNNIKKKFIGCTNWKLKEKHRYLTIPNNVDLELLETMFSEYSYHPYGIDFKNDEVNTVDECFMVRPNIARSDECPFLHKVENRIVKGSVSKKASACPVTFYHIIPENLKECPFIATVSKKVFNCELHPSLNNQSKIDYYIGKTRRSQYPYGQNILGVTHEFMKHEKRFLDSGQYIVVCATKQQLKAIPELTYFEIDMAFKRIHGVTNEWEVSAYVSRIQKTLTFARIFTNIEMADAYQNLFEDLFNCIEKDTGDIFNFYHIHGRGLGCIIADQHKVQALGLGRYLNSKYPNLTPVEHLQHIYKLCQVHYKRNIDKNKQISSEIRSAMYLVPTLDTQEEVLIVLDKIQSSGELGAEAWVKDKRVSWVLSGISIAFTKMDHIIWNQTPNNTNVGESAHANVNHDGRNLSLLAGIVRGCNFDKRQWESGNVYEKYNIPDSYRDKSELARSIQAEKRVAKKRKCKQTSSLSTVKKQKSNSHNKENDTIEIIESNGDPCFDQQRKVNTLAQETLAIRKQANNELEREIALLEKRNKLLGL</sequence>
<evidence type="ECO:0000313" key="2">
    <source>
        <dbReference type="EMBL" id="PKB96736.1"/>
    </source>
</evidence>
<protein>
    <submittedName>
        <fullName evidence="2">Uncharacterized protein</fullName>
    </submittedName>
</protein>
<dbReference type="VEuPathDB" id="FungiDB:RhiirA1_542866"/>
<gene>
    <name evidence="2" type="ORF">RhiirA5_434333</name>
</gene>
<dbReference type="VEuPathDB" id="FungiDB:FUN_001398"/>
<dbReference type="VEuPathDB" id="FungiDB:RhiirFUN_009891"/>
<dbReference type="VEuPathDB" id="FungiDB:RhiirA1_477216"/>
<accession>A0A2N0NQ93</accession>
<feature type="region of interest" description="Disordered" evidence="1">
    <location>
        <begin position="53"/>
        <end position="91"/>
    </location>
</feature>
<feature type="region of interest" description="Disordered" evidence="1">
    <location>
        <begin position="804"/>
        <end position="828"/>
    </location>
</feature>
<feature type="compositionally biased region" description="Polar residues" evidence="1">
    <location>
        <begin position="53"/>
        <end position="77"/>
    </location>
</feature>
<organism evidence="2 3">
    <name type="scientific">Rhizophagus irregularis</name>
    <dbReference type="NCBI Taxonomy" id="588596"/>
    <lineage>
        <taxon>Eukaryota</taxon>
        <taxon>Fungi</taxon>
        <taxon>Fungi incertae sedis</taxon>
        <taxon>Mucoromycota</taxon>
        <taxon>Glomeromycotina</taxon>
        <taxon>Glomeromycetes</taxon>
        <taxon>Glomerales</taxon>
        <taxon>Glomeraceae</taxon>
        <taxon>Rhizophagus</taxon>
    </lineage>
</organism>
<evidence type="ECO:0000256" key="1">
    <source>
        <dbReference type="SAM" id="MobiDB-lite"/>
    </source>
</evidence>
<evidence type="ECO:0000313" key="3">
    <source>
        <dbReference type="Proteomes" id="UP000232722"/>
    </source>
</evidence>
<reference evidence="2 3" key="1">
    <citation type="submission" date="2016-04" db="EMBL/GenBank/DDBJ databases">
        <title>Genome analyses suggest a sexual origin of heterokaryosis in a supposedly ancient asexual fungus.</title>
        <authorList>
            <person name="Ropars J."/>
            <person name="Sedzielewska K."/>
            <person name="Noel J."/>
            <person name="Charron P."/>
            <person name="Farinelli L."/>
            <person name="Marton T."/>
            <person name="Kruger M."/>
            <person name="Pelin A."/>
            <person name="Brachmann A."/>
            <person name="Corradi N."/>
        </authorList>
    </citation>
    <scope>NUCLEOTIDE SEQUENCE [LARGE SCALE GENOMIC DNA]</scope>
    <source>
        <strain evidence="2 3">A5</strain>
    </source>
</reference>
<feature type="compositionally biased region" description="Polar residues" evidence="1">
    <location>
        <begin position="9"/>
        <end position="24"/>
    </location>
</feature>
<name>A0A2N0NQ93_9GLOM</name>
<dbReference type="EMBL" id="LLXJ01003671">
    <property type="protein sequence ID" value="PKB96736.1"/>
    <property type="molecule type" value="Genomic_DNA"/>
</dbReference>
<proteinExistence type="predicted"/>
<feature type="region of interest" description="Disordered" evidence="1">
    <location>
        <begin position="1"/>
        <end position="26"/>
    </location>
</feature>
<dbReference type="VEuPathDB" id="FungiDB:RhiirA1_521457"/>
<feature type="non-terminal residue" evidence="2">
    <location>
        <position position="1"/>
    </location>
</feature>